<evidence type="ECO:0000313" key="2">
    <source>
        <dbReference type="Proteomes" id="UP000249204"/>
    </source>
</evidence>
<evidence type="ECO:0000313" key="1">
    <source>
        <dbReference type="EMBL" id="PZT53790.1"/>
    </source>
</evidence>
<dbReference type="Proteomes" id="UP000249204">
    <property type="component" value="Unassembled WGS sequence"/>
</dbReference>
<name>A0A2W6P226_9BACL</name>
<gene>
    <name evidence="1" type="ORF">DN757_20265</name>
</gene>
<protein>
    <submittedName>
        <fullName evidence="1">Uncharacterized protein</fullName>
    </submittedName>
</protein>
<dbReference type="AlphaFoldDB" id="A0A2W6P226"/>
<reference evidence="1 2" key="1">
    <citation type="submission" date="2018-06" db="EMBL/GenBank/DDBJ databases">
        <title>Isolation of heavy metals resistant Paenibacillus silvae NC2 from Gold-Copper mine in ZiJin, China.</title>
        <authorList>
            <person name="Xu J."/>
            <person name="Mazhar H.S."/>
            <person name="Rensing C."/>
        </authorList>
    </citation>
    <scope>NUCLEOTIDE SEQUENCE [LARGE SCALE GENOMIC DNA]</scope>
    <source>
        <strain evidence="1 2">NC2</strain>
    </source>
</reference>
<comment type="caution">
    <text evidence="1">The sequence shown here is derived from an EMBL/GenBank/DDBJ whole genome shotgun (WGS) entry which is preliminary data.</text>
</comment>
<proteinExistence type="predicted"/>
<dbReference type="RefSeq" id="WP_111271998.1">
    <property type="nucleotide sequence ID" value="NZ_QKWW01000061.1"/>
</dbReference>
<accession>A0A2W6P226</accession>
<dbReference type="EMBL" id="QKWW01000061">
    <property type="protein sequence ID" value="PZT53790.1"/>
    <property type="molecule type" value="Genomic_DNA"/>
</dbReference>
<organism evidence="1 2">
    <name type="scientific">Paenibacillus silvae</name>
    <dbReference type="NCBI Taxonomy" id="1325358"/>
    <lineage>
        <taxon>Bacteria</taxon>
        <taxon>Bacillati</taxon>
        <taxon>Bacillota</taxon>
        <taxon>Bacilli</taxon>
        <taxon>Bacillales</taxon>
        <taxon>Paenibacillaceae</taxon>
        <taxon>Paenibacillus</taxon>
    </lineage>
</organism>
<sequence>MTILSTGPIENNAVSGVRPTKQVTIRIVSRVAAVDAVVVSVQGYVLDTTRTLYVSELISVAPNEALTRNYFADLDAFEFLFEINEANVGDVEISVWGKKASGELVDAHRVVEHEKTITDS</sequence>